<dbReference type="InterPro" id="IPR000719">
    <property type="entry name" value="Prot_kinase_dom"/>
</dbReference>
<dbReference type="EMBL" id="QKWP01000015">
    <property type="protein sequence ID" value="RIB30304.1"/>
    <property type="molecule type" value="Genomic_DNA"/>
</dbReference>
<dbReference type="PROSITE" id="PS50011">
    <property type="entry name" value="PROTEIN_KINASE_DOM"/>
    <property type="match status" value="1"/>
</dbReference>
<dbReference type="Pfam" id="PF00069">
    <property type="entry name" value="Pkinase"/>
    <property type="match status" value="1"/>
</dbReference>
<dbReference type="OrthoDB" id="3269467at2759"/>
<comment type="caution">
    <text evidence="2">The sequence shown here is derived from an EMBL/GenBank/DDBJ whole genome shotgun (WGS) entry which is preliminary data.</text>
</comment>
<name>A0A397W6I4_9GLOM</name>
<dbReference type="GO" id="GO:0005524">
    <property type="term" value="F:ATP binding"/>
    <property type="evidence" value="ECO:0007669"/>
    <property type="project" value="InterPro"/>
</dbReference>
<dbReference type="STRING" id="44941.A0A397W6I4"/>
<protein>
    <recommendedName>
        <fullName evidence="1">Protein kinase domain-containing protein</fullName>
    </recommendedName>
</protein>
<dbReference type="SUPFAM" id="SSF56112">
    <property type="entry name" value="Protein kinase-like (PK-like)"/>
    <property type="match status" value="1"/>
</dbReference>
<keyword evidence="3" id="KW-1185">Reference proteome</keyword>
<proteinExistence type="predicted"/>
<accession>A0A397W6I4</accession>
<dbReference type="Gene3D" id="1.10.510.10">
    <property type="entry name" value="Transferase(Phosphotransferase) domain 1"/>
    <property type="match status" value="1"/>
</dbReference>
<evidence type="ECO:0000313" key="2">
    <source>
        <dbReference type="EMBL" id="RIB30304.1"/>
    </source>
</evidence>
<reference evidence="2 3" key="1">
    <citation type="submission" date="2018-06" db="EMBL/GenBank/DDBJ databases">
        <title>Comparative genomics reveals the genomic features of Rhizophagus irregularis, R. cerebriforme, R. diaphanum and Gigaspora rosea, and their symbiotic lifestyle signature.</title>
        <authorList>
            <person name="Morin E."/>
            <person name="San Clemente H."/>
            <person name="Chen E.C.H."/>
            <person name="De La Providencia I."/>
            <person name="Hainaut M."/>
            <person name="Kuo A."/>
            <person name="Kohler A."/>
            <person name="Murat C."/>
            <person name="Tang N."/>
            <person name="Roy S."/>
            <person name="Loubradou J."/>
            <person name="Henrissat B."/>
            <person name="Grigoriev I.V."/>
            <person name="Corradi N."/>
            <person name="Roux C."/>
            <person name="Martin F.M."/>
        </authorList>
    </citation>
    <scope>NUCLEOTIDE SEQUENCE [LARGE SCALE GENOMIC DNA]</scope>
    <source>
        <strain evidence="2 3">DAOM 194757</strain>
    </source>
</reference>
<evidence type="ECO:0000313" key="3">
    <source>
        <dbReference type="Proteomes" id="UP000266673"/>
    </source>
</evidence>
<dbReference type="GO" id="GO:0004672">
    <property type="term" value="F:protein kinase activity"/>
    <property type="evidence" value="ECO:0007669"/>
    <property type="project" value="InterPro"/>
</dbReference>
<dbReference type="AlphaFoldDB" id="A0A397W6I4"/>
<feature type="domain" description="Protein kinase" evidence="1">
    <location>
        <begin position="1"/>
        <end position="74"/>
    </location>
</feature>
<evidence type="ECO:0000259" key="1">
    <source>
        <dbReference type="PROSITE" id="PS50011"/>
    </source>
</evidence>
<dbReference type="InterPro" id="IPR011009">
    <property type="entry name" value="Kinase-like_dom_sf"/>
</dbReference>
<dbReference type="Proteomes" id="UP000266673">
    <property type="component" value="Unassembled WGS sequence"/>
</dbReference>
<organism evidence="2 3">
    <name type="scientific">Gigaspora rosea</name>
    <dbReference type="NCBI Taxonomy" id="44941"/>
    <lineage>
        <taxon>Eukaryota</taxon>
        <taxon>Fungi</taxon>
        <taxon>Fungi incertae sedis</taxon>
        <taxon>Mucoromycota</taxon>
        <taxon>Glomeromycotina</taxon>
        <taxon>Glomeromycetes</taxon>
        <taxon>Diversisporales</taxon>
        <taxon>Gigasporaceae</taxon>
        <taxon>Gigaspora</taxon>
    </lineage>
</organism>
<feature type="non-terminal residue" evidence="2">
    <location>
        <position position="1"/>
    </location>
</feature>
<sequence length="74" mass="8469">GVAPYIAPEIVKEKFYTKAADIYSLGIVMNEIYSGEPPFKGCQYYERLLLDIANGKHLMIDKRMPCMLKNLKLN</sequence>
<gene>
    <name evidence="2" type="ORF">C2G38_1948888</name>
</gene>